<dbReference type="InterPro" id="IPR007025">
    <property type="entry name" value="LEF-8"/>
</dbReference>
<dbReference type="EMBL" id="MK419956">
    <property type="protein sequence ID" value="QEI03657.1"/>
    <property type="molecule type" value="Genomic_DNA"/>
</dbReference>
<keyword evidence="2" id="KW-1185">Reference proteome</keyword>
<dbReference type="GO" id="GO:0006351">
    <property type="term" value="P:DNA-templated transcription"/>
    <property type="evidence" value="ECO:0007669"/>
    <property type="project" value="InterPro"/>
</dbReference>
<dbReference type="Pfam" id="PF04941">
    <property type="entry name" value="LEF-8"/>
    <property type="match status" value="1"/>
</dbReference>
<organism evidence="1 2">
    <name type="scientific">Rachiplusia nu nucleopolyhedrovirus</name>
    <dbReference type="NCBI Taxonomy" id="2605775"/>
    <lineage>
        <taxon>Viruses</taxon>
        <taxon>Viruses incertae sedis</taxon>
        <taxon>Naldaviricetes</taxon>
        <taxon>Lefavirales</taxon>
        <taxon>Baculoviridae</taxon>
        <taxon>Alphabaculovirus</taxon>
        <taxon>Alphabaculovirus ranus</taxon>
    </lineage>
</organism>
<gene>
    <name evidence="1" type="primary">lef-8</name>
</gene>
<dbReference type="InterPro" id="IPR007121">
    <property type="entry name" value="RNA_pol_bsu_CS"/>
</dbReference>
<reference evidence="1" key="1">
    <citation type="submission" date="2019-01" db="EMBL/GenBank/DDBJ databases">
        <authorList>
            <person name="Trentin L.B."/>
            <person name="Santos E.R."/>
            <person name="Silva L.A."/>
            <person name="Sosa-Gomez D.R."/>
            <person name="Ribeiro B.M."/>
            <person name="Ardisson-Araujo D.M.P."/>
        </authorList>
    </citation>
    <scope>NUCLEOTIDE SEQUENCE</scope>
    <source>
        <strain evidence="1">VPN54</strain>
    </source>
</reference>
<dbReference type="KEGG" id="vg:80538054"/>
<evidence type="ECO:0000313" key="2">
    <source>
        <dbReference type="Proteomes" id="UP000830719"/>
    </source>
</evidence>
<accession>A0AAF1DB49</accession>
<evidence type="ECO:0000313" key="1">
    <source>
        <dbReference type="EMBL" id="QEI03657.1"/>
    </source>
</evidence>
<dbReference type="PROSITE" id="PS01166">
    <property type="entry name" value="RNA_POL_BETA"/>
    <property type="match status" value="1"/>
</dbReference>
<dbReference type="GO" id="GO:0003677">
    <property type="term" value="F:DNA binding"/>
    <property type="evidence" value="ECO:0007669"/>
    <property type="project" value="InterPro"/>
</dbReference>
<proteinExistence type="predicted"/>
<protein>
    <submittedName>
        <fullName evidence="1">LEF-8</fullName>
    </submittedName>
</protein>
<dbReference type="Proteomes" id="UP000830719">
    <property type="component" value="Segment"/>
</dbReference>
<name>A0AAF1DB49_9ABAC</name>
<dbReference type="RefSeq" id="YP_010799620.1">
    <property type="nucleotide sequence ID" value="NC_076682.1"/>
</dbReference>
<dbReference type="GeneID" id="80538054"/>
<sequence length="876" mass="101684">MTDVIVDFNCLYEKLQKKYEFEFYLNCGNRSDNQCTVKYLQERRSYLCCAVDKSGRCVLHKCVLVIFGTDLDLKFRANDPYKETHLNGTFMIDGRSLSFPTILMNNNILMHKFFDKQYERNCKRMFLYGNLDEEKGVNRAIQLVYDDKKSTLFARDVYARDYVVTQELNEILEMYLKRSGKWEPLNFIFNFNKQQVTGLVEEIKNIMSSPINYEIDNLANKIIYKHDYLLELAYRPVLKNYAMLLKKETVAADADCPPPMKRKKPQSVLFPKDCKKIVDAIINGRLIYSVSKTFSKQKKNFINYQDNSSNNNIEINPPALKYRIGSEVVRITNDTMRQDMLMQQTDFIKYVDSFFHGEMTVAGKKFFLCRNTRLPPVNYALVAEKFKLLEKGNIFKNGPIDGHEDILKIAFNDRPTIFWCYRKDLQIIFYHLKRRFCPIEVKLYKSILFINHHEGMVCLKRTVAINDIEIQTLLTSYEYHNKESILNTETNIARVVQNDDVTSLMSKLVQYYYQNHTVIFSNTPVPKLIVSLTNLKNAMPVTSFDNTIDNQLFLDTLPMGNSVVVSNRIQVNDKMFKLWTLVRDKGLKTAEDPYIPDIKLPIRLYNNKINKLKGKLVYSKSISPVVKYYESFSNNYVRGENGNMLFVVGVVVSNVKIGWVYDGKRYKIESCKNKSFFVSKVYVYFREIASQTIDRLTSKMTVHNDTVYMKVTMITSTYDLQGIKICSIHGQKGVMNGSEDLTEWMAEDGTCAQVCLSPVSYVSRQSTFDSVEVKYVVRGGNHDDPNAEKYPIYNIPYMFFNNTPDNIFKEFIKSNHTGHEKLEGTRLDQWTVNQSFVGNRLAESLQCIRGGSNLPDNSGEYEIMSSLLHCNNTIVR</sequence>
<dbReference type="GO" id="GO:0003899">
    <property type="term" value="F:DNA-directed RNA polymerase activity"/>
    <property type="evidence" value="ECO:0007669"/>
    <property type="project" value="InterPro"/>
</dbReference>